<dbReference type="Gene3D" id="2.40.40.10">
    <property type="entry name" value="RlpA-like domain"/>
    <property type="match status" value="1"/>
</dbReference>
<dbReference type="GO" id="GO:0005886">
    <property type="term" value="C:plasma membrane"/>
    <property type="evidence" value="ECO:0007669"/>
    <property type="project" value="UniProtKB-SubCell"/>
</dbReference>
<evidence type="ECO:0000256" key="6">
    <source>
        <dbReference type="SAM" id="SignalP"/>
    </source>
</evidence>
<dbReference type="Pfam" id="PF03330">
    <property type="entry name" value="DPBB_1"/>
    <property type="match status" value="1"/>
</dbReference>
<comment type="caution">
    <text evidence="8">The sequence shown here is derived from an EMBL/GenBank/DDBJ whole genome shotgun (WGS) entry which is preliminary data.</text>
</comment>
<dbReference type="RefSeq" id="WP_230780416.1">
    <property type="nucleotide sequence ID" value="NZ_JAJNCT010000034.1"/>
</dbReference>
<keyword evidence="1 3" id="KW-0456">Lyase</keyword>
<accession>A0AAW4Y1U4</accession>
<dbReference type="InterPro" id="IPR012997">
    <property type="entry name" value="RplA"/>
</dbReference>
<keyword evidence="3" id="KW-0564">Palmitate</keyword>
<dbReference type="PANTHER" id="PTHR34183">
    <property type="entry name" value="ENDOLYTIC PEPTIDOGLYCAN TRANSGLYCOSYLASE RLPA"/>
    <property type="match status" value="1"/>
</dbReference>
<gene>
    <name evidence="3" type="primary">rlpA</name>
    <name evidence="8" type="ORF">LPW39_21915</name>
</gene>
<dbReference type="InterPro" id="IPR034718">
    <property type="entry name" value="RlpA"/>
</dbReference>
<protein>
    <recommendedName>
        <fullName evidence="3">Endolytic peptidoglycan transglycosylase RlpA</fullName>
        <ecNumber evidence="3">4.2.2.-</ecNumber>
    </recommendedName>
</protein>
<dbReference type="CDD" id="cd22268">
    <property type="entry name" value="DPBB_RlpA-like"/>
    <property type="match status" value="1"/>
</dbReference>
<evidence type="ECO:0000256" key="2">
    <source>
        <dbReference type="ARBA" id="ARBA00023316"/>
    </source>
</evidence>
<organism evidence="8 9">
    <name type="scientific">Comamonas koreensis</name>
    <dbReference type="NCBI Taxonomy" id="160825"/>
    <lineage>
        <taxon>Bacteria</taxon>
        <taxon>Pseudomonadati</taxon>
        <taxon>Pseudomonadota</taxon>
        <taxon>Betaproteobacteria</taxon>
        <taxon>Burkholderiales</taxon>
        <taxon>Comamonadaceae</taxon>
        <taxon>Comamonas</taxon>
    </lineage>
</organism>
<proteinExistence type="inferred from homology"/>
<dbReference type="PROSITE" id="PS51257">
    <property type="entry name" value="PROKAR_LIPOPROTEIN"/>
    <property type="match status" value="1"/>
</dbReference>
<evidence type="ECO:0000259" key="7">
    <source>
        <dbReference type="Pfam" id="PF03330"/>
    </source>
</evidence>
<keyword evidence="9" id="KW-1185">Reference proteome</keyword>
<keyword evidence="3" id="KW-0449">Lipoprotein</keyword>
<dbReference type="EC" id="4.2.2.-" evidence="3"/>
<sequence length="280" mass="29230">MPSSTRSRCRGWLAAVSLAALAGGCVHVPSDTEGMEPAPTSGENQPLAEPKALPAPPERSAAETAITSTAPEELAALSGERRGLGLVLPPSAPLSSIDGLSRPWDVPDIPPALKQDPYRSADQQGMASWYGGQFHGRKTANGERFDKEGLTAAHKTLPFGTQVCVRSMVTGKAVVVRINDRGPYAGDRIIDLSQGAAQELGMLGLGIKPVELWTLDDDDDDCPSFVLAGRRGSGALAGNGARGQPAAKAAVQHRGRVQAVVPANKARAKPAKAAPARRKK</sequence>
<dbReference type="InterPro" id="IPR009009">
    <property type="entry name" value="RlpA-like_DPBB"/>
</dbReference>
<evidence type="ECO:0000256" key="3">
    <source>
        <dbReference type="HAMAP-Rule" id="MF_02071"/>
    </source>
</evidence>
<evidence type="ECO:0000313" key="8">
    <source>
        <dbReference type="EMBL" id="MCD2167782.1"/>
    </source>
</evidence>
<comment type="function">
    <text evidence="3">Lytic transglycosylase with a strong preference for naked glycan strands that lack stem peptides.</text>
</comment>
<feature type="chain" id="PRO_5043913238" description="Endolytic peptidoglycan transglycosylase RlpA" evidence="6">
    <location>
        <begin position="23"/>
        <end position="280"/>
    </location>
</feature>
<dbReference type="GO" id="GO:0000270">
    <property type="term" value="P:peptidoglycan metabolic process"/>
    <property type="evidence" value="ECO:0007669"/>
    <property type="project" value="UniProtKB-UniRule"/>
</dbReference>
<reference evidence="8 9" key="1">
    <citation type="submission" date="2021-11" db="EMBL/GenBank/DDBJ databases">
        <title>Genome sequence.</title>
        <authorList>
            <person name="Sun Q."/>
        </authorList>
    </citation>
    <scope>NUCLEOTIDE SEQUENCE [LARGE SCALE GENOMIC DNA]</scope>
    <source>
        <strain evidence="8 9">KCTC 12005</strain>
    </source>
</reference>
<dbReference type="NCBIfam" id="TIGR00413">
    <property type="entry name" value="rlpA"/>
    <property type="match status" value="1"/>
</dbReference>
<keyword evidence="3" id="KW-1003">Cell membrane</keyword>
<dbReference type="AlphaFoldDB" id="A0AAW4Y1U4"/>
<dbReference type="SUPFAM" id="SSF50685">
    <property type="entry name" value="Barwin-like endoglucanases"/>
    <property type="match status" value="1"/>
</dbReference>
<keyword evidence="2 3" id="KW-0961">Cell wall biogenesis/degradation</keyword>
<dbReference type="GO" id="GO:0008932">
    <property type="term" value="F:lytic endotransglycosylase activity"/>
    <property type="evidence" value="ECO:0007669"/>
    <property type="project" value="UniProtKB-UniRule"/>
</dbReference>
<dbReference type="GO" id="GO:0071555">
    <property type="term" value="P:cell wall organization"/>
    <property type="evidence" value="ECO:0007669"/>
    <property type="project" value="UniProtKB-KW"/>
</dbReference>
<evidence type="ECO:0000256" key="4">
    <source>
        <dbReference type="RuleBase" id="RU003495"/>
    </source>
</evidence>
<feature type="domain" description="RlpA-like protein double-psi beta-barrel" evidence="7">
    <location>
        <begin position="123"/>
        <end position="211"/>
    </location>
</feature>
<evidence type="ECO:0000313" key="9">
    <source>
        <dbReference type="Proteomes" id="UP001199260"/>
    </source>
</evidence>
<dbReference type="EMBL" id="JAJNCT010000034">
    <property type="protein sequence ID" value="MCD2167782.1"/>
    <property type="molecule type" value="Genomic_DNA"/>
</dbReference>
<keyword evidence="6" id="KW-0732">Signal</keyword>
<feature type="signal peptide" evidence="6">
    <location>
        <begin position="1"/>
        <end position="22"/>
    </location>
</feature>
<keyword evidence="3" id="KW-0472">Membrane</keyword>
<comment type="subcellular location">
    <subcellularLocation>
        <location evidence="3">Cell membrane</location>
        <topology evidence="3">Lipid-anchor</topology>
    </subcellularLocation>
</comment>
<comment type="similarity">
    <text evidence="3 4">Belongs to the RlpA family.</text>
</comment>
<dbReference type="PANTHER" id="PTHR34183:SF8">
    <property type="entry name" value="ENDOLYTIC PEPTIDOGLYCAN TRANSGLYCOSYLASE RLPA-RELATED"/>
    <property type="match status" value="1"/>
</dbReference>
<evidence type="ECO:0000256" key="1">
    <source>
        <dbReference type="ARBA" id="ARBA00023239"/>
    </source>
</evidence>
<feature type="region of interest" description="Disordered" evidence="5">
    <location>
        <begin position="27"/>
        <end position="68"/>
    </location>
</feature>
<name>A0AAW4Y1U4_9BURK</name>
<dbReference type="Proteomes" id="UP001199260">
    <property type="component" value="Unassembled WGS sequence"/>
</dbReference>
<evidence type="ECO:0000256" key="5">
    <source>
        <dbReference type="SAM" id="MobiDB-lite"/>
    </source>
</evidence>
<dbReference type="HAMAP" id="MF_02071">
    <property type="entry name" value="RlpA"/>
    <property type="match status" value="1"/>
</dbReference>
<dbReference type="InterPro" id="IPR036908">
    <property type="entry name" value="RlpA-like_sf"/>
</dbReference>